<gene>
    <name evidence="4" type="ORF">CCS77_1688</name>
</gene>
<dbReference type="PANTHER" id="PTHR30632:SF0">
    <property type="entry name" value="SULFATE-BINDING PROTEIN"/>
    <property type="match status" value="1"/>
</dbReference>
<dbReference type="Gene3D" id="3.40.190.10">
    <property type="entry name" value="Periplasmic binding protein-like II"/>
    <property type="match status" value="2"/>
</dbReference>
<comment type="similarity">
    <text evidence="1">Belongs to the bacterial solute-binding protein ModA family.</text>
</comment>
<keyword evidence="3" id="KW-0732">Signal</keyword>
<dbReference type="GO" id="GO:0015689">
    <property type="term" value="P:molybdate ion transport"/>
    <property type="evidence" value="ECO:0007669"/>
    <property type="project" value="InterPro"/>
</dbReference>
<evidence type="ECO:0000313" key="4">
    <source>
        <dbReference type="EMBL" id="AVX44749.1"/>
    </source>
</evidence>
<dbReference type="Pfam" id="PF13531">
    <property type="entry name" value="SBP_bac_11"/>
    <property type="match status" value="1"/>
</dbReference>
<dbReference type="PANTHER" id="PTHR30632">
    <property type="entry name" value="MOLYBDATE-BINDING PERIPLASMIC PROTEIN"/>
    <property type="match status" value="1"/>
</dbReference>
<evidence type="ECO:0000313" key="5">
    <source>
        <dbReference type="Proteomes" id="UP000241854"/>
    </source>
</evidence>
<dbReference type="GO" id="GO:0030973">
    <property type="term" value="F:molybdate ion binding"/>
    <property type="evidence" value="ECO:0007669"/>
    <property type="project" value="TreeGrafter"/>
</dbReference>
<reference evidence="4 5" key="1">
    <citation type="journal article" date="2018" name="Emerg. Microbes Infect.">
        <title>Genomic analysis of oral Campylobacter concisus strains identified a potential bacterial molecular marker associated with active Crohn's disease.</title>
        <authorList>
            <person name="Liu F."/>
            <person name="Ma R."/>
            <person name="Tay C.Y.A."/>
            <person name="Octavia S."/>
            <person name="Lan R."/>
            <person name="Chung H.K.L."/>
            <person name="Riordan S.M."/>
            <person name="Grimm M.C."/>
            <person name="Leong R.W."/>
            <person name="Tanaka M.M."/>
            <person name="Connor S."/>
            <person name="Zhang L."/>
        </authorList>
    </citation>
    <scope>NUCLEOTIDE SEQUENCE [LARGE SCALE GENOMIC DNA]</scope>
    <source>
        <strain evidence="4 5">P2CDO4</strain>
    </source>
</reference>
<accession>A0A2R4P244</accession>
<dbReference type="AlphaFoldDB" id="A0A2R4P244"/>
<organism evidence="4 5">
    <name type="scientific">Campylobacter concisus</name>
    <dbReference type="NCBI Taxonomy" id="199"/>
    <lineage>
        <taxon>Bacteria</taxon>
        <taxon>Pseudomonadati</taxon>
        <taxon>Campylobacterota</taxon>
        <taxon>Epsilonproteobacteria</taxon>
        <taxon>Campylobacterales</taxon>
        <taxon>Campylobacteraceae</taxon>
        <taxon>Campylobacter</taxon>
    </lineage>
</organism>
<dbReference type="EMBL" id="CP021642">
    <property type="protein sequence ID" value="AVX44749.1"/>
    <property type="molecule type" value="Genomic_DNA"/>
</dbReference>
<proteinExistence type="inferred from homology"/>
<name>A0A2R4P244_9BACT</name>
<dbReference type="InterPro" id="IPR005950">
    <property type="entry name" value="ModA"/>
</dbReference>
<dbReference type="InterPro" id="IPR050682">
    <property type="entry name" value="ModA/WtpA"/>
</dbReference>
<dbReference type="Proteomes" id="UP000241854">
    <property type="component" value="Chromosome"/>
</dbReference>
<dbReference type="SUPFAM" id="SSF53850">
    <property type="entry name" value="Periplasmic binding protein-like II"/>
    <property type="match status" value="1"/>
</dbReference>
<sequence>MKKILLLMAAVFAFGNENLLVSAGGGYKKIVEAVAQNLKKDGVNIDTSFANIKAIMAQAKEGKTDVIVGDEDFLKKSDLKITEYVNLGSGALVLATKKGVKIEKVDELKTLSKIAMPDAAKTVYGKRASEFMQNANLSGELKDKILAVAGVPQVVTYILNGEVDAGFINQTELNAHKDEFGSFILIDKALYAPANIVAAKLEGCEKKADCEKFINELKSERSKEIYSKFGIR</sequence>
<evidence type="ECO:0000256" key="2">
    <source>
        <dbReference type="ARBA" id="ARBA00022723"/>
    </source>
</evidence>
<dbReference type="GO" id="GO:0046872">
    <property type="term" value="F:metal ion binding"/>
    <property type="evidence" value="ECO:0007669"/>
    <property type="project" value="UniProtKB-KW"/>
</dbReference>
<evidence type="ECO:0000256" key="3">
    <source>
        <dbReference type="ARBA" id="ARBA00022729"/>
    </source>
</evidence>
<protein>
    <submittedName>
        <fullName evidence="4">Molybdenum ABC transporter, periplasmic molybdenum-binding protein ModA</fullName>
    </submittedName>
</protein>
<dbReference type="RefSeq" id="WP_107917123.1">
    <property type="nucleotide sequence ID" value="NZ_CP021642.1"/>
</dbReference>
<dbReference type="NCBIfam" id="TIGR01256">
    <property type="entry name" value="modA"/>
    <property type="match status" value="1"/>
</dbReference>
<keyword evidence="2" id="KW-0479">Metal-binding</keyword>
<evidence type="ECO:0000256" key="1">
    <source>
        <dbReference type="ARBA" id="ARBA00009175"/>
    </source>
</evidence>